<evidence type="ECO:0000313" key="2">
    <source>
        <dbReference type="Proteomes" id="UP000271889"/>
    </source>
</evidence>
<dbReference type="Proteomes" id="UP000271889">
    <property type="component" value="Unassembled WGS sequence"/>
</dbReference>
<evidence type="ECO:0000313" key="1">
    <source>
        <dbReference type="EMBL" id="VDN34328.1"/>
    </source>
</evidence>
<reference evidence="1 2" key="1">
    <citation type="submission" date="2018-11" db="EMBL/GenBank/DDBJ databases">
        <authorList>
            <consortium name="Pathogen Informatics"/>
        </authorList>
    </citation>
    <scope>NUCLEOTIDE SEQUENCE [LARGE SCALE GENOMIC DNA]</scope>
</reference>
<keyword evidence="2" id="KW-1185">Reference proteome</keyword>
<name>A0A3P7NFC2_CYLGO</name>
<dbReference type="AlphaFoldDB" id="A0A3P7NFC2"/>
<accession>A0A3P7NFC2</accession>
<proteinExistence type="predicted"/>
<organism evidence="1 2">
    <name type="scientific">Cylicostephanus goldi</name>
    <name type="common">Nematode worm</name>
    <dbReference type="NCBI Taxonomy" id="71465"/>
    <lineage>
        <taxon>Eukaryota</taxon>
        <taxon>Metazoa</taxon>
        <taxon>Ecdysozoa</taxon>
        <taxon>Nematoda</taxon>
        <taxon>Chromadorea</taxon>
        <taxon>Rhabditida</taxon>
        <taxon>Rhabditina</taxon>
        <taxon>Rhabditomorpha</taxon>
        <taxon>Strongyloidea</taxon>
        <taxon>Strongylidae</taxon>
        <taxon>Cylicostephanus</taxon>
    </lineage>
</organism>
<dbReference type="Gene3D" id="2.30.42.40">
    <property type="match status" value="1"/>
</dbReference>
<sequence length="93" mass="10585">MKKTEDDYTLVSKQAREELNAALKAESSKDLHTRGFDLKPINSRAGSLIYDWEARSDVAEVERICDYPLDIILEEIDQKAVVVFGEKDGVKLR</sequence>
<dbReference type="EMBL" id="UYRV01124365">
    <property type="protein sequence ID" value="VDN34328.1"/>
    <property type="molecule type" value="Genomic_DNA"/>
</dbReference>
<dbReference type="OrthoDB" id="246406at2759"/>
<gene>
    <name evidence="1" type="ORF">CGOC_LOCUS12603</name>
</gene>
<protein>
    <submittedName>
        <fullName evidence="1">Uncharacterized protein</fullName>
    </submittedName>
</protein>